<dbReference type="Pfam" id="PF13432">
    <property type="entry name" value="TPR_16"/>
    <property type="match status" value="2"/>
</dbReference>
<dbReference type="PROSITE" id="PS51257">
    <property type="entry name" value="PROKAR_LIPOPROTEIN"/>
    <property type="match status" value="1"/>
</dbReference>
<dbReference type="AlphaFoldDB" id="A0A1I5PCY5"/>
<organism evidence="4 5">
    <name type="scientific">Pseudarcicella hirudinis</name>
    <dbReference type="NCBI Taxonomy" id="1079859"/>
    <lineage>
        <taxon>Bacteria</taxon>
        <taxon>Pseudomonadati</taxon>
        <taxon>Bacteroidota</taxon>
        <taxon>Cytophagia</taxon>
        <taxon>Cytophagales</taxon>
        <taxon>Flectobacillaceae</taxon>
        <taxon>Pseudarcicella</taxon>
    </lineage>
</organism>
<dbReference type="EMBL" id="FOXH01000002">
    <property type="protein sequence ID" value="SFP31959.1"/>
    <property type="molecule type" value="Genomic_DNA"/>
</dbReference>
<dbReference type="OrthoDB" id="902865at2"/>
<accession>A0A1I5PCY5</accession>
<dbReference type="STRING" id="1079859.SAMN04515674_102415"/>
<dbReference type="InterPro" id="IPR013105">
    <property type="entry name" value="TPR_2"/>
</dbReference>
<evidence type="ECO:0000313" key="5">
    <source>
        <dbReference type="Proteomes" id="UP000199306"/>
    </source>
</evidence>
<evidence type="ECO:0000313" key="4">
    <source>
        <dbReference type="EMBL" id="SFP31959.1"/>
    </source>
</evidence>
<keyword evidence="5" id="KW-1185">Reference proteome</keyword>
<protein>
    <submittedName>
        <fullName evidence="4">Tetratricopeptide repeat-containing protein</fullName>
    </submittedName>
</protein>
<dbReference type="PANTHER" id="PTHR44858:SF1">
    <property type="entry name" value="UDP-N-ACETYLGLUCOSAMINE--PEPTIDE N-ACETYLGLUCOSAMINYLTRANSFERASE SPINDLY-RELATED"/>
    <property type="match status" value="1"/>
</dbReference>
<dbReference type="SMART" id="SM00028">
    <property type="entry name" value="TPR"/>
    <property type="match status" value="11"/>
</dbReference>
<dbReference type="SUPFAM" id="SSF81901">
    <property type="entry name" value="HCP-like"/>
    <property type="match status" value="1"/>
</dbReference>
<dbReference type="PROSITE" id="PS50005">
    <property type="entry name" value="TPR"/>
    <property type="match status" value="4"/>
</dbReference>
<dbReference type="SUPFAM" id="SSF48452">
    <property type="entry name" value="TPR-like"/>
    <property type="match status" value="1"/>
</dbReference>
<keyword evidence="2 3" id="KW-0802">TPR repeat</keyword>
<dbReference type="InterPro" id="IPR050498">
    <property type="entry name" value="Ycf3"/>
</dbReference>
<evidence type="ECO:0000256" key="1">
    <source>
        <dbReference type="ARBA" id="ARBA00022737"/>
    </source>
</evidence>
<reference evidence="4 5" key="1">
    <citation type="submission" date="2016-10" db="EMBL/GenBank/DDBJ databases">
        <authorList>
            <person name="de Groot N.N."/>
        </authorList>
    </citation>
    <scope>NUCLEOTIDE SEQUENCE [LARGE SCALE GENOMIC DNA]</scope>
    <source>
        <strain evidence="5">E92,LMG 26720,CCM 7988</strain>
    </source>
</reference>
<dbReference type="Proteomes" id="UP000199306">
    <property type="component" value="Unassembled WGS sequence"/>
</dbReference>
<feature type="repeat" description="TPR" evidence="3">
    <location>
        <begin position="287"/>
        <end position="320"/>
    </location>
</feature>
<dbReference type="InterPro" id="IPR019734">
    <property type="entry name" value="TPR_rpt"/>
</dbReference>
<dbReference type="Gene3D" id="1.25.40.10">
    <property type="entry name" value="Tetratricopeptide repeat domain"/>
    <property type="match status" value="5"/>
</dbReference>
<dbReference type="PANTHER" id="PTHR44858">
    <property type="entry name" value="TETRATRICOPEPTIDE REPEAT PROTEIN 6"/>
    <property type="match status" value="1"/>
</dbReference>
<proteinExistence type="predicted"/>
<feature type="repeat" description="TPR" evidence="3">
    <location>
        <begin position="393"/>
        <end position="426"/>
    </location>
</feature>
<evidence type="ECO:0000256" key="2">
    <source>
        <dbReference type="ARBA" id="ARBA00022803"/>
    </source>
</evidence>
<keyword evidence="1" id="KW-0677">Repeat</keyword>
<gene>
    <name evidence="4" type="ORF">SAMN04515674_102415</name>
</gene>
<dbReference type="InterPro" id="IPR011990">
    <property type="entry name" value="TPR-like_helical_dom_sf"/>
</dbReference>
<dbReference type="Pfam" id="PF07719">
    <property type="entry name" value="TPR_2"/>
    <property type="match status" value="1"/>
</dbReference>
<name>A0A1I5PCY5_9BACT</name>
<feature type="repeat" description="TPR" evidence="3">
    <location>
        <begin position="427"/>
        <end position="460"/>
    </location>
</feature>
<feature type="repeat" description="TPR" evidence="3">
    <location>
        <begin position="217"/>
        <end position="250"/>
    </location>
</feature>
<evidence type="ECO:0000256" key="3">
    <source>
        <dbReference type="PROSITE-ProRule" id="PRU00339"/>
    </source>
</evidence>
<sequence length="724" mass="83331">MRRYHIHILIAVFMSLLLGACRTTSSSVFHEFQDTFQYVHQDFTDALSAHEPERLRSREYQANLNELRESYRQNARLFRLRDTLRKANNDAVLSILNGDYNAAQRALERSPKNLENSQIQQLHALARILKKEHSSQDSLLNTTTASNSNKNYNSGLVFWNQKNFGNAEAALSLAIQEEPKNTLFRITRGDFYYSQGKFELALQDFKKIRDENNYYGIQAYLKTGSVALAMKKYEEAEENFKYYLYIEKKKNIFEAHLGLANALYGRKNFRLSEKEFRLAVHYKNHSAFAHIGLGNALCSQQNYKLAMAEFERALEIEPSNQFAYLGKAIVLYKSGNYPDAYEAFKNAKTAVDLNNPEMTDVLLCRAITCQNLGKERESNADFETIMKLDPESAVPYAALSAQYIAKLQFAKAEELLNQAIAKDPDNDKIRSNRGNLNLYFEKFEKASGDFYRALAINPRNVSAKNGLAITLLENDEMEKALSALDSLIYRNPSKAYLYNNRGIVKAYLGVRNDMEHNQNAAGKFYAESLADFNKAHQTDASRQFYYVNVGNAHKNINDFPEALKNYQIYTSKSGVNNMSVIYAAQNNKKDARKYFDIALQLDSGSSVINYNKARLLKEYFGEMRASGKSESIQQSIQKKYSKDGFITMYLYDGEFEKYTYENAHFLPVHFQNDFEYHYLPNYKMSLMPFTGIYFKSTKKKSKQVYREPKVYSPKRKGNVICPPL</sequence>